<evidence type="ECO:0000256" key="4">
    <source>
        <dbReference type="PIRSR" id="PIRSR600407-2"/>
    </source>
</evidence>
<protein>
    <submittedName>
        <fullName evidence="8">Ectonucleoside triphosphate diphosphohydrolase 7</fullName>
    </submittedName>
</protein>
<keyword evidence="4" id="KW-0547">Nucleotide-binding</keyword>
<dbReference type="PANTHER" id="PTHR11782:SF121">
    <property type="entry name" value="NUCLEOSIDE-DIPHOSPHATASE MIG-23"/>
    <property type="match status" value="1"/>
</dbReference>
<evidence type="ECO:0000256" key="2">
    <source>
        <dbReference type="ARBA" id="ARBA00022801"/>
    </source>
</evidence>
<keyword evidence="2 5" id="KW-0378">Hydrolase</keyword>
<comment type="similarity">
    <text evidence="1 5">Belongs to the GDA1/CD39 NTPase family.</text>
</comment>
<evidence type="ECO:0000313" key="7">
    <source>
        <dbReference type="Proteomes" id="UP000095280"/>
    </source>
</evidence>
<sequence>IPAHAFHCSSSAFKQKYSHSFSFALAFSSVHQASHMTDSDFARWGQISPIRRADSPSQSNSAAKMRCRVKPPRPGLLKACLLCSVLLIGLLVLRLAAPDAFSALLSGASLRSRLSGAFAFRPAGPVRAASDRLAESRTYYTLNDEHLDLHFGVVIDCGSSGSRLFVYAWPTHSGNEHQLLNIRPLAAPNGKRIVKKVTPGISDFAAKPSAAFDYLTPLLDFASSAVPRTKLVETPLYILCTAGMRLLPPASQEAILSNVRLGVKRSYSFLFSDTHAEVISGKQEGVYAWITTNFLLGRFGHSVGDGVGLVSYDGADGHLRKRTVGVIDMGGGSFQIAYEISPEAAAAVPSARDSIAEFNLGCRQSDAQHSHTLYVTTFLGYGANSARQRYEDTLLAAASAPATVVAVGNLTASNATRPARPLAPAPPLTMSPSIADPCLPPGLTVARAGGALIGTGNFSQCMQRLLPLLGRERPCEQQPCSLLGRHQPPIDFVKTEFIGFSEYWYCMTDVLGMGGHYDYLSYRAAAARYCATGWDQLEKDYRDKKFPKADWHRLKFQCFKSAWILAVLHYGLRFPRNYRRFQSVSAIHGTEVQWTLGAILHRTRYFPLREVQRLELDRQRHRGRRSSSLASTYQYLLLLLSVLLVLLALFRLHRRLDLRRIPSGGYLG</sequence>
<dbReference type="Proteomes" id="UP000095280">
    <property type="component" value="Unplaced"/>
</dbReference>
<dbReference type="GO" id="GO:0005794">
    <property type="term" value="C:Golgi apparatus"/>
    <property type="evidence" value="ECO:0007669"/>
    <property type="project" value="TreeGrafter"/>
</dbReference>
<keyword evidence="6" id="KW-0812">Transmembrane</keyword>
<dbReference type="Gene3D" id="3.30.420.40">
    <property type="match status" value="1"/>
</dbReference>
<reference evidence="8" key="1">
    <citation type="submission" date="2016-11" db="UniProtKB">
        <authorList>
            <consortium name="WormBaseParasite"/>
        </authorList>
    </citation>
    <scope>IDENTIFICATION</scope>
</reference>
<dbReference type="GO" id="GO:0046036">
    <property type="term" value="P:CTP metabolic process"/>
    <property type="evidence" value="ECO:0007669"/>
    <property type="project" value="TreeGrafter"/>
</dbReference>
<feature type="transmembrane region" description="Helical" evidence="6">
    <location>
        <begin position="75"/>
        <end position="97"/>
    </location>
</feature>
<keyword evidence="6" id="KW-0472">Membrane</keyword>
<dbReference type="Pfam" id="PF01150">
    <property type="entry name" value="GDA1_CD39"/>
    <property type="match status" value="1"/>
</dbReference>
<organism evidence="7 8">
    <name type="scientific">Macrostomum lignano</name>
    <dbReference type="NCBI Taxonomy" id="282301"/>
    <lineage>
        <taxon>Eukaryota</taxon>
        <taxon>Metazoa</taxon>
        <taxon>Spiralia</taxon>
        <taxon>Lophotrochozoa</taxon>
        <taxon>Platyhelminthes</taxon>
        <taxon>Rhabditophora</taxon>
        <taxon>Macrostomorpha</taxon>
        <taxon>Macrostomida</taxon>
        <taxon>Macrostomidae</taxon>
        <taxon>Macrostomum</taxon>
    </lineage>
</organism>
<dbReference type="PROSITE" id="PS01238">
    <property type="entry name" value="GDA1_CD39_NTPASE"/>
    <property type="match status" value="1"/>
</dbReference>
<keyword evidence="6" id="KW-1133">Transmembrane helix</keyword>
<dbReference type="GO" id="GO:0006256">
    <property type="term" value="P:UDP catabolic process"/>
    <property type="evidence" value="ECO:0007669"/>
    <property type="project" value="TreeGrafter"/>
</dbReference>
<evidence type="ECO:0000256" key="5">
    <source>
        <dbReference type="RuleBase" id="RU003833"/>
    </source>
</evidence>
<dbReference type="Gene3D" id="3.30.420.150">
    <property type="entry name" value="Exopolyphosphatase. Domain 2"/>
    <property type="match status" value="1"/>
</dbReference>
<keyword evidence="4" id="KW-0067">ATP-binding</keyword>
<dbReference type="PANTHER" id="PTHR11782">
    <property type="entry name" value="ADENOSINE/GUANOSINE DIPHOSPHATASE"/>
    <property type="match status" value="1"/>
</dbReference>
<dbReference type="GO" id="GO:0004382">
    <property type="term" value="F:GDP phosphatase activity"/>
    <property type="evidence" value="ECO:0007669"/>
    <property type="project" value="TreeGrafter"/>
</dbReference>
<evidence type="ECO:0000256" key="1">
    <source>
        <dbReference type="ARBA" id="ARBA00009283"/>
    </source>
</evidence>
<dbReference type="GO" id="GO:0017111">
    <property type="term" value="F:ribonucleoside triphosphate phosphatase activity"/>
    <property type="evidence" value="ECO:0007669"/>
    <property type="project" value="TreeGrafter"/>
</dbReference>
<accession>A0A1I8J9W4</accession>
<dbReference type="GO" id="GO:0016020">
    <property type="term" value="C:membrane"/>
    <property type="evidence" value="ECO:0007669"/>
    <property type="project" value="TreeGrafter"/>
</dbReference>
<dbReference type="CDD" id="cd24045">
    <property type="entry name" value="ASKHA_NBD_NTPDase4-like"/>
    <property type="match status" value="1"/>
</dbReference>
<evidence type="ECO:0000256" key="6">
    <source>
        <dbReference type="SAM" id="Phobius"/>
    </source>
</evidence>
<dbReference type="InterPro" id="IPR000407">
    <property type="entry name" value="GDA1_CD39_NTPase"/>
</dbReference>
<dbReference type="AlphaFoldDB" id="A0A1I8J9W4"/>
<feature type="transmembrane region" description="Helical" evidence="6">
    <location>
        <begin position="632"/>
        <end position="650"/>
    </location>
</feature>
<dbReference type="GO" id="GO:0005524">
    <property type="term" value="F:ATP binding"/>
    <property type="evidence" value="ECO:0007669"/>
    <property type="project" value="UniProtKB-KW"/>
</dbReference>
<keyword evidence="7" id="KW-1185">Reference proteome</keyword>
<dbReference type="GO" id="GO:0045134">
    <property type="term" value="F:UDP phosphatase activity"/>
    <property type="evidence" value="ECO:0007669"/>
    <property type="project" value="TreeGrafter"/>
</dbReference>
<evidence type="ECO:0000313" key="8">
    <source>
        <dbReference type="WBParaSite" id="maker-uti_cns_0046612-snap-gene-0.7-mRNA-1"/>
    </source>
</evidence>
<dbReference type="WBParaSite" id="maker-uti_cns_0046612-snap-gene-0.7-mRNA-1">
    <property type="protein sequence ID" value="maker-uti_cns_0046612-snap-gene-0.7-mRNA-1"/>
    <property type="gene ID" value="maker-uti_cns_0046612-snap-gene-0.7"/>
</dbReference>
<evidence type="ECO:0000256" key="3">
    <source>
        <dbReference type="PIRSR" id="PIRSR600407-1"/>
    </source>
</evidence>
<name>A0A1I8J9W4_9PLAT</name>
<feature type="binding site" evidence="4">
    <location>
        <begin position="331"/>
        <end position="335"/>
    </location>
    <ligand>
        <name>ATP</name>
        <dbReference type="ChEBI" id="CHEBI:30616"/>
    </ligand>
</feature>
<proteinExistence type="inferred from homology"/>
<feature type="active site" description="Proton acceptor" evidence="3">
    <location>
        <position position="284"/>
    </location>
</feature>